<sequence length="638" mass="72359">MSFQSGFTSMDVILQGKDAAEWVYRGEGAANLVLGYRGSSPAFVGKVLRVEKVPRSETELNHDDSVLSTNERVVWGDVKELVNSESKEALRRSFVLHVMKPLLGSQHVDAGRPVFVSREFLESVEKNVLSQRPSWRVDAAKVNTVRESALLISDHSVFPHVSGTLKEDLCLAVEIKPKCGFLPSSRFIEERNAVKKSVSRFKMHQLLKLHKQEISRISEYDPLDLFSGSKERISRAIRALYSAPQNNFRIFLNGSLIFGGLGGGMDEVKSKSSGPFEDLTEGIINAEYGQRLSSFLELVSETIFRSGLTERLLRVQKLDQLDIEGAIHAYYNIISEPCRVCRCPVCKCPACKCETEVGISKHSFLHSISIQESIKIVREYLVAATAKDCSLMISFRLRSSGNLASDFGIVQLEQSNETFDYKAYFIDLDMKPLEKMVYYYELDQKIVSCYKKMQQTERLESDGSDPCVEMMQRQQVEEQRRHTRNPRSYDQNYDIVEKYGDNVVVQPLYPWVFLSTATTVVLKAYLWLFQKTVVSVDMLCSKCKKKVMKLLAGIEGINSIVLDSSKSTATVIGEADPVQIINKVRKFRKSATFVTIGPPKDEKKDEKKEIYSYCPKTCHKCDTWYVVGEEQFNYCSIL</sequence>
<keyword evidence="3 6" id="KW-0547">Nucleotide-binding</keyword>
<evidence type="ECO:0000259" key="7">
    <source>
        <dbReference type="PROSITE" id="PS50846"/>
    </source>
</evidence>
<keyword evidence="5 6" id="KW-0067">ATP-binding</keyword>
<dbReference type="AlphaFoldDB" id="A0AAV7EMR4"/>
<keyword evidence="9" id="KW-1185">Reference proteome</keyword>
<comment type="catalytic activity">
    <reaction evidence="6">
        <text>1D-myo-inositol 1,3,4,5,6-pentakisphosphate + ATP = 1D-myo-inositol hexakisphosphate + ADP + H(+)</text>
        <dbReference type="Rhea" id="RHEA:20313"/>
        <dbReference type="ChEBI" id="CHEBI:15378"/>
        <dbReference type="ChEBI" id="CHEBI:30616"/>
        <dbReference type="ChEBI" id="CHEBI:57733"/>
        <dbReference type="ChEBI" id="CHEBI:58130"/>
        <dbReference type="ChEBI" id="CHEBI:456216"/>
        <dbReference type="EC" id="2.7.1.158"/>
    </reaction>
</comment>
<evidence type="ECO:0000256" key="1">
    <source>
        <dbReference type="ARBA" id="ARBA00012023"/>
    </source>
</evidence>
<proteinExistence type="predicted"/>
<evidence type="ECO:0000256" key="3">
    <source>
        <dbReference type="ARBA" id="ARBA00022741"/>
    </source>
</evidence>
<protein>
    <recommendedName>
        <fullName evidence="1 6">Inositol-pentakisphosphate 2-kinase</fullName>
        <ecNumber evidence="1 6">2.7.1.158</ecNumber>
    </recommendedName>
</protein>
<keyword evidence="4 6" id="KW-0418">Kinase</keyword>
<evidence type="ECO:0000256" key="4">
    <source>
        <dbReference type="ARBA" id="ARBA00022777"/>
    </source>
</evidence>
<keyword evidence="2 6" id="KW-0808">Transferase</keyword>
<dbReference type="GO" id="GO:0005524">
    <property type="term" value="F:ATP binding"/>
    <property type="evidence" value="ECO:0007669"/>
    <property type="project" value="UniProtKB-KW"/>
</dbReference>
<dbReference type="Pfam" id="PF00403">
    <property type="entry name" value="HMA"/>
    <property type="match status" value="1"/>
</dbReference>
<dbReference type="PANTHER" id="PTHR14456:SF2">
    <property type="entry name" value="INOSITOL-PENTAKISPHOSPHATE 2-KINASE"/>
    <property type="match status" value="1"/>
</dbReference>
<accession>A0AAV7EMR4</accession>
<evidence type="ECO:0000256" key="6">
    <source>
        <dbReference type="RuleBase" id="RU364126"/>
    </source>
</evidence>
<comment type="function">
    <text evidence="6">Phosphorylates Ins(1,3,4,5,6)P5 at position 2 to form Ins(1,2,3,4,5,6)P6 (InsP6 or phytate).</text>
</comment>
<dbReference type="InterPro" id="IPR043001">
    <property type="entry name" value="IP5_2-K_N_lobe"/>
</dbReference>
<dbReference type="GO" id="GO:0046872">
    <property type="term" value="F:metal ion binding"/>
    <property type="evidence" value="ECO:0007669"/>
    <property type="project" value="InterPro"/>
</dbReference>
<dbReference type="InterPro" id="IPR009286">
    <property type="entry name" value="Ins_P5_2-kin"/>
</dbReference>
<dbReference type="InterPro" id="IPR036163">
    <property type="entry name" value="HMA_dom_sf"/>
</dbReference>
<dbReference type="Proteomes" id="UP000825729">
    <property type="component" value="Unassembled WGS sequence"/>
</dbReference>
<dbReference type="GO" id="GO:0032958">
    <property type="term" value="P:inositol phosphate biosynthetic process"/>
    <property type="evidence" value="ECO:0007669"/>
    <property type="project" value="TreeGrafter"/>
</dbReference>
<evidence type="ECO:0000313" key="9">
    <source>
        <dbReference type="Proteomes" id="UP000825729"/>
    </source>
</evidence>
<evidence type="ECO:0000256" key="5">
    <source>
        <dbReference type="ARBA" id="ARBA00022840"/>
    </source>
</evidence>
<gene>
    <name evidence="8" type="ORF">H6P81_009674</name>
</gene>
<dbReference type="Pfam" id="PF06090">
    <property type="entry name" value="Ins_P5_2-kin"/>
    <property type="match status" value="1"/>
</dbReference>
<dbReference type="Gene3D" id="3.30.200.110">
    <property type="entry name" value="Inositol-pentakisphosphate 2-kinase, N-lobe"/>
    <property type="match status" value="1"/>
</dbReference>
<evidence type="ECO:0000256" key="2">
    <source>
        <dbReference type="ARBA" id="ARBA00022679"/>
    </source>
</evidence>
<dbReference type="GO" id="GO:0035299">
    <property type="term" value="F:inositol-1,3,4,5,6-pentakisphosphate 2-kinase activity"/>
    <property type="evidence" value="ECO:0007669"/>
    <property type="project" value="UniProtKB-EC"/>
</dbReference>
<dbReference type="SUPFAM" id="SSF55008">
    <property type="entry name" value="HMA, heavy metal-associated domain"/>
    <property type="match status" value="1"/>
</dbReference>
<dbReference type="GO" id="GO:0005634">
    <property type="term" value="C:nucleus"/>
    <property type="evidence" value="ECO:0007669"/>
    <property type="project" value="TreeGrafter"/>
</dbReference>
<dbReference type="CDD" id="cd00371">
    <property type="entry name" value="HMA"/>
    <property type="match status" value="1"/>
</dbReference>
<comment type="caution">
    <text evidence="8">The sequence shown here is derived from an EMBL/GenBank/DDBJ whole genome shotgun (WGS) entry which is preliminary data.</text>
</comment>
<dbReference type="PROSITE" id="PS50846">
    <property type="entry name" value="HMA_2"/>
    <property type="match status" value="1"/>
</dbReference>
<comment type="domain">
    <text evidence="6">The EXKPK motif is conserved in inositol-pentakisphosphate 2-kinases of both family 1 and 2.</text>
</comment>
<dbReference type="PANTHER" id="PTHR14456">
    <property type="entry name" value="INOSITOL POLYPHOSPHATE KINASE 1"/>
    <property type="match status" value="1"/>
</dbReference>
<dbReference type="Gene3D" id="3.30.70.100">
    <property type="match status" value="1"/>
</dbReference>
<feature type="domain" description="HMA" evidence="7">
    <location>
        <begin position="529"/>
        <end position="592"/>
    </location>
</feature>
<dbReference type="EMBL" id="JAINDJ010000004">
    <property type="protein sequence ID" value="KAG9449709.1"/>
    <property type="molecule type" value="Genomic_DNA"/>
</dbReference>
<reference evidence="8 9" key="1">
    <citation type="submission" date="2021-07" db="EMBL/GenBank/DDBJ databases">
        <title>The Aristolochia fimbriata genome: insights into angiosperm evolution, floral development and chemical biosynthesis.</title>
        <authorList>
            <person name="Jiao Y."/>
        </authorList>
    </citation>
    <scope>NUCLEOTIDE SEQUENCE [LARGE SCALE GENOMIC DNA]</scope>
    <source>
        <strain evidence="8">IBCAS-2021</strain>
        <tissue evidence="8">Leaf</tissue>
    </source>
</reference>
<dbReference type="EC" id="2.7.1.158" evidence="1 6"/>
<dbReference type="InterPro" id="IPR006121">
    <property type="entry name" value="HMA_dom"/>
</dbReference>
<organism evidence="8 9">
    <name type="scientific">Aristolochia fimbriata</name>
    <name type="common">White veined hardy Dutchman's pipe vine</name>
    <dbReference type="NCBI Taxonomy" id="158543"/>
    <lineage>
        <taxon>Eukaryota</taxon>
        <taxon>Viridiplantae</taxon>
        <taxon>Streptophyta</taxon>
        <taxon>Embryophyta</taxon>
        <taxon>Tracheophyta</taxon>
        <taxon>Spermatophyta</taxon>
        <taxon>Magnoliopsida</taxon>
        <taxon>Magnoliidae</taxon>
        <taxon>Piperales</taxon>
        <taxon>Aristolochiaceae</taxon>
        <taxon>Aristolochia</taxon>
    </lineage>
</organism>
<name>A0AAV7EMR4_ARIFI</name>
<evidence type="ECO:0000313" key="8">
    <source>
        <dbReference type="EMBL" id="KAG9449709.1"/>
    </source>
</evidence>